<evidence type="ECO:0000313" key="3">
    <source>
        <dbReference type="EMBL" id="KAB0669024.1"/>
    </source>
</evidence>
<dbReference type="InterPro" id="IPR015943">
    <property type="entry name" value="WD40/YVTN_repeat-like_dom_sf"/>
</dbReference>
<dbReference type="SUPFAM" id="SSF50998">
    <property type="entry name" value="Quinoprotein alcohol dehydrogenase-like"/>
    <property type="match status" value="1"/>
</dbReference>
<dbReference type="Proteomes" id="UP000798046">
    <property type="component" value="Unassembled WGS sequence"/>
</dbReference>
<comment type="caution">
    <text evidence="3">The sequence shown here is derived from an EMBL/GenBank/DDBJ whole genome shotgun (WGS) entry which is preliminary data.</text>
</comment>
<keyword evidence="4" id="KW-1185">Reference proteome</keyword>
<keyword evidence="1" id="KW-0472">Membrane</keyword>
<dbReference type="InterPro" id="IPR002372">
    <property type="entry name" value="PQQ_rpt_dom"/>
</dbReference>
<dbReference type="PROSITE" id="PS51257">
    <property type="entry name" value="PROKAR_LIPOPROTEIN"/>
    <property type="match status" value="1"/>
</dbReference>
<evidence type="ECO:0000313" key="4">
    <source>
        <dbReference type="Proteomes" id="UP000798046"/>
    </source>
</evidence>
<keyword evidence="1" id="KW-1133">Transmembrane helix</keyword>
<feature type="domain" description="Pyrrolo-quinoline quinone repeat" evidence="2">
    <location>
        <begin position="187"/>
        <end position="309"/>
    </location>
</feature>
<sequence length="490" mass="50353">MQTRVGGEGVTNMQKIFVWILMVTTLVVFAGCGRKTDGTPGALNATFANQSSAVKWKISASSGSAQLTAVLPASATGTATFSTSGGTLSQAAVPVDTSATTKTAVTKVIGTGVYKVKVAAPAADGSQITGETTVSTVPVSWTMSQTATSAAAIGSTWSVSMTASAAGSFSIYAETTNDLPIYHLAANNSDGTLRYDHVIVSPANMAPSGTHGALQVDLSNVYIMFSGNSDDGSAVVAYDVTTGTQRWIYNNPAMGIGMASDPVDGKTLYLLENWMNRDGTNAGNIVAINTVDGSSKWTTQTTMDYINVVTCYGGSVFAGGTSADGVNYFVSKYDKSSGNLVFEKTFSPPASMTDQYGNPGSGVVNAISTDGSGVYFAGVMLNPLVPGSYQSYAAKIDLGGQLLWANGTQIDIQGMFAATDGSGYFAVGSDGPGAAVINKYNPNGSLLWTSQISNLNLPQIAVSGSAVYAAGIIYNSTGGVAGVFRLNDIE</sequence>
<feature type="transmembrane region" description="Helical" evidence="1">
    <location>
        <begin position="16"/>
        <end position="33"/>
    </location>
</feature>
<proteinExistence type="predicted"/>
<evidence type="ECO:0000259" key="2">
    <source>
        <dbReference type="Pfam" id="PF13360"/>
    </source>
</evidence>
<reference evidence="3 4" key="1">
    <citation type="journal article" date="2020" name="Microorganisms">
        <title>Description of Three Novel Members in the Family Geobacteraceae, Oryzomonas japonicum gen. nov., sp. nov., Oryzomonas sagensis sp. nov., and Oryzomonas ruber sp. nov.</title>
        <authorList>
            <person name="Xu Z."/>
            <person name="Masuda Y."/>
            <person name="Hayakawa C."/>
            <person name="Ushijima N."/>
            <person name="Kawano K."/>
            <person name="Shiratori Y."/>
            <person name="Senoo K."/>
            <person name="Itoh H."/>
        </authorList>
    </citation>
    <scope>NUCLEOTIDE SEQUENCE [LARGE SCALE GENOMIC DNA]</scope>
    <source>
        <strain evidence="3 4">Red100</strain>
    </source>
</reference>
<evidence type="ECO:0000256" key="1">
    <source>
        <dbReference type="SAM" id="Phobius"/>
    </source>
</evidence>
<protein>
    <submittedName>
        <fullName evidence="3">PQQ-binding-like beta-propeller repeat protein</fullName>
    </submittedName>
</protein>
<organism evidence="3 4">
    <name type="scientific">Oryzomonas sagensis</name>
    <dbReference type="NCBI Taxonomy" id="2603857"/>
    <lineage>
        <taxon>Bacteria</taxon>
        <taxon>Pseudomonadati</taxon>
        <taxon>Thermodesulfobacteriota</taxon>
        <taxon>Desulfuromonadia</taxon>
        <taxon>Geobacterales</taxon>
        <taxon>Geobacteraceae</taxon>
        <taxon>Oryzomonas</taxon>
    </lineage>
</organism>
<dbReference type="Pfam" id="PF13360">
    <property type="entry name" value="PQQ_2"/>
    <property type="match status" value="1"/>
</dbReference>
<dbReference type="Gene3D" id="2.130.10.10">
    <property type="entry name" value="YVTN repeat-like/Quinoprotein amine dehydrogenase"/>
    <property type="match status" value="1"/>
</dbReference>
<dbReference type="InterPro" id="IPR011047">
    <property type="entry name" value="Quinoprotein_ADH-like_sf"/>
</dbReference>
<dbReference type="EMBL" id="VZRA01000004">
    <property type="protein sequence ID" value="KAB0669024.1"/>
    <property type="molecule type" value="Genomic_DNA"/>
</dbReference>
<accession>A0ABQ6TL81</accession>
<name>A0ABQ6TL81_9BACT</name>
<gene>
    <name evidence="3" type="ORF">F6V30_14400</name>
</gene>
<keyword evidence="1" id="KW-0812">Transmembrane</keyword>